<dbReference type="KEGG" id="bsed:DN745_09630"/>
<feature type="compositionally biased region" description="Polar residues" evidence="1">
    <location>
        <begin position="1"/>
        <end position="10"/>
    </location>
</feature>
<keyword evidence="3" id="KW-1185">Reference proteome</keyword>
<dbReference type="InterPro" id="IPR008984">
    <property type="entry name" value="SMAD_FHA_dom_sf"/>
</dbReference>
<dbReference type="OrthoDB" id="151099at2"/>
<dbReference type="CDD" id="cd00060">
    <property type="entry name" value="FHA"/>
    <property type="match status" value="2"/>
</dbReference>
<dbReference type="EMBL" id="CP030032">
    <property type="protein sequence ID" value="AWV89582.1"/>
    <property type="molecule type" value="Genomic_DNA"/>
</dbReference>
<protein>
    <submittedName>
        <fullName evidence="2">Uncharacterized protein</fullName>
    </submittedName>
</protein>
<dbReference type="SMART" id="SM00240">
    <property type="entry name" value="FHA"/>
    <property type="match status" value="2"/>
</dbReference>
<dbReference type="Pfam" id="PF00498">
    <property type="entry name" value="FHA"/>
    <property type="match status" value="2"/>
</dbReference>
<dbReference type="RefSeq" id="WP_111334350.1">
    <property type="nucleotide sequence ID" value="NZ_CP030032.1"/>
</dbReference>
<sequence length="295" mass="32651">MAKSSDSNIQDLGGTLEPLSEPNPYPFELGPQPDDGVISSLDSRRELLDLTRDLLARTHGQPGNYRQPVVRPSAAQPSAQPTGPRPVLAVHSPGGTIETTHPVDSARYLVGRENCDLELDDRFVARWHVQLFRRDGALILQDLNSKNGVYLRIADDLPLEDGDRIAIGEQRFEFRNKWDRPAGQKDGDSLAAGATWAGPPARLIRYLEGGQIGGVYPLAQYNSIGSQKSDLTFPDDTFLSPTHAVIHCESERYYLRDHDSDFGTFIRIADAVELVDGDCFLVGRTRIRLTFSSPK</sequence>
<dbReference type="InterPro" id="IPR050923">
    <property type="entry name" value="Cell_Proc_Reg/RNA_Proc"/>
</dbReference>
<evidence type="ECO:0000313" key="2">
    <source>
        <dbReference type="EMBL" id="AWV89582.1"/>
    </source>
</evidence>
<accession>A0A2Z4FL10</accession>
<reference evidence="2 3" key="1">
    <citation type="submission" date="2018-06" db="EMBL/GenBank/DDBJ databases">
        <title>Lujinxingia sediminis gen. nov. sp. nov., a new facultative anaerobic member of the class Deltaproteobacteria, and proposal of Lujinxingaceae fam. nov.</title>
        <authorList>
            <person name="Guo L.-Y."/>
            <person name="Li C.-M."/>
            <person name="Wang S."/>
            <person name="Du Z.-J."/>
        </authorList>
    </citation>
    <scope>NUCLEOTIDE SEQUENCE [LARGE SCALE GENOMIC DNA]</scope>
    <source>
        <strain evidence="2 3">FA350</strain>
    </source>
</reference>
<organism evidence="2 3">
    <name type="scientific">Bradymonas sediminis</name>
    <dbReference type="NCBI Taxonomy" id="1548548"/>
    <lineage>
        <taxon>Bacteria</taxon>
        <taxon>Deltaproteobacteria</taxon>
        <taxon>Bradymonadales</taxon>
        <taxon>Bradymonadaceae</taxon>
        <taxon>Bradymonas</taxon>
    </lineage>
</organism>
<dbReference type="SUPFAM" id="SSF49879">
    <property type="entry name" value="SMAD/FHA domain"/>
    <property type="match status" value="2"/>
</dbReference>
<dbReference type="PROSITE" id="PS50006">
    <property type="entry name" value="FHA_DOMAIN"/>
    <property type="match status" value="2"/>
</dbReference>
<feature type="region of interest" description="Disordered" evidence="1">
    <location>
        <begin position="1"/>
        <end position="38"/>
    </location>
</feature>
<dbReference type="PANTHER" id="PTHR23308">
    <property type="entry name" value="NUCLEAR INHIBITOR OF PROTEIN PHOSPHATASE-1"/>
    <property type="match status" value="1"/>
</dbReference>
<name>A0A2Z4FL10_9DELT</name>
<proteinExistence type="predicted"/>
<gene>
    <name evidence="2" type="ORF">DN745_09630</name>
</gene>
<dbReference type="Gene3D" id="2.60.200.20">
    <property type="match status" value="2"/>
</dbReference>
<dbReference type="InterPro" id="IPR000253">
    <property type="entry name" value="FHA_dom"/>
</dbReference>
<evidence type="ECO:0000256" key="1">
    <source>
        <dbReference type="SAM" id="MobiDB-lite"/>
    </source>
</evidence>
<feature type="region of interest" description="Disordered" evidence="1">
    <location>
        <begin position="58"/>
        <end position="101"/>
    </location>
</feature>
<evidence type="ECO:0000313" key="3">
    <source>
        <dbReference type="Proteomes" id="UP000249799"/>
    </source>
</evidence>
<dbReference type="Proteomes" id="UP000249799">
    <property type="component" value="Chromosome"/>
</dbReference>
<dbReference type="AlphaFoldDB" id="A0A2Z4FL10"/>